<keyword evidence="2" id="KW-1185">Reference proteome</keyword>
<dbReference type="EMBL" id="KV453916">
    <property type="protein sequence ID" value="ODV77086.1"/>
    <property type="molecule type" value="Genomic_DNA"/>
</dbReference>
<evidence type="ECO:0000313" key="2">
    <source>
        <dbReference type="Proteomes" id="UP000094285"/>
    </source>
</evidence>
<dbReference type="AlphaFoldDB" id="A0A1E4SC81"/>
<sequence>MENIPPQPVILPRSKSSACLLWHHGCSNPKSHYIQIKEYRLWINRCTILLHPVKINYCSIILQPTPAIHFNASRSIRTSTDLSHYCYSPNRLQFPLYLLSTRH</sequence>
<dbReference type="RefSeq" id="XP_020062208.1">
    <property type="nucleotide sequence ID" value="XM_020208464.1"/>
</dbReference>
<accession>A0A1E4SC81</accession>
<proteinExistence type="predicted"/>
<name>A0A1E4SC81_9ASCO</name>
<gene>
    <name evidence="1" type="ORF">CANTADRAFT_326242</name>
</gene>
<reference evidence="2" key="1">
    <citation type="submission" date="2016-05" db="EMBL/GenBank/DDBJ databases">
        <title>Comparative genomics of biotechnologically important yeasts.</title>
        <authorList>
            <consortium name="DOE Joint Genome Institute"/>
            <person name="Riley R."/>
            <person name="Haridas S."/>
            <person name="Wolfe K.H."/>
            <person name="Lopes M.R."/>
            <person name="Hittinger C.T."/>
            <person name="Goker M."/>
            <person name="Salamov A."/>
            <person name="Wisecaver J."/>
            <person name="Long T.M."/>
            <person name="Aerts A.L."/>
            <person name="Barry K."/>
            <person name="Choi C."/>
            <person name="Clum A."/>
            <person name="Coughlan A.Y."/>
            <person name="Deshpande S."/>
            <person name="Douglass A.P."/>
            <person name="Hanson S.J."/>
            <person name="Klenk H.-P."/>
            <person name="Labutti K."/>
            <person name="Lapidus A."/>
            <person name="Lindquist E."/>
            <person name="Lipzen A."/>
            <person name="Meier-Kolthoff J.P."/>
            <person name="Ohm R.A."/>
            <person name="Otillar R.P."/>
            <person name="Pangilinan J."/>
            <person name="Peng Y."/>
            <person name="Rokas A."/>
            <person name="Rosa C.A."/>
            <person name="Scheuner C."/>
            <person name="Sibirny A.A."/>
            <person name="Slot J.C."/>
            <person name="Stielow J.B."/>
            <person name="Sun H."/>
            <person name="Kurtzman C.P."/>
            <person name="Blackwell M."/>
            <person name="Grigoriev I.V."/>
            <person name="Jeffries T.W."/>
        </authorList>
    </citation>
    <scope>NUCLEOTIDE SEQUENCE [LARGE SCALE GENOMIC DNA]</scope>
    <source>
        <strain evidence="2">NRRL Y-17324</strain>
    </source>
</reference>
<evidence type="ECO:0000313" key="1">
    <source>
        <dbReference type="EMBL" id="ODV77086.1"/>
    </source>
</evidence>
<organism evidence="1 2">
    <name type="scientific">Suhomyces tanzawaensis NRRL Y-17324</name>
    <dbReference type="NCBI Taxonomy" id="984487"/>
    <lineage>
        <taxon>Eukaryota</taxon>
        <taxon>Fungi</taxon>
        <taxon>Dikarya</taxon>
        <taxon>Ascomycota</taxon>
        <taxon>Saccharomycotina</taxon>
        <taxon>Pichiomycetes</taxon>
        <taxon>Debaryomycetaceae</taxon>
        <taxon>Suhomyces</taxon>
    </lineage>
</organism>
<dbReference type="Proteomes" id="UP000094285">
    <property type="component" value="Unassembled WGS sequence"/>
</dbReference>
<dbReference type="GeneID" id="30982601"/>
<protein>
    <submittedName>
        <fullName evidence="1">Uncharacterized protein</fullName>
    </submittedName>
</protein>